<keyword evidence="2" id="KW-1185">Reference proteome</keyword>
<accession>A0A2N5VC13</accession>
<evidence type="ECO:0000313" key="2">
    <source>
        <dbReference type="Proteomes" id="UP000235388"/>
    </source>
</evidence>
<dbReference type="AlphaFoldDB" id="A0A2N5VC13"/>
<reference evidence="1 2" key="1">
    <citation type="submission" date="2017-11" db="EMBL/GenBank/DDBJ databases">
        <title>De novo assembly and phasing of dikaryotic genomes from two isolates of Puccinia coronata f. sp. avenae, the causal agent of oat crown rust.</title>
        <authorList>
            <person name="Miller M.E."/>
            <person name="Zhang Y."/>
            <person name="Omidvar V."/>
            <person name="Sperschneider J."/>
            <person name="Schwessinger B."/>
            <person name="Raley C."/>
            <person name="Palmer J.M."/>
            <person name="Garnica D."/>
            <person name="Upadhyaya N."/>
            <person name="Rathjen J."/>
            <person name="Taylor J.M."/>
            <person name="Park R.F."/>
            <person name="Dodds P.N."/>
            <person name="Hirsch C.D."/>
            <person name="Kianian S.F."/>
            <person name="Figueroa M."/>
        </authorList>
    </citation>
    <scope>NUCLEOTIDE SEQUENCE [LARGE SCALE GENOMIC DNA]</scope>
    <source>
        <strain evidence="1">12NC29</strain>
    </source>
</reference>
<organism evidence="1 2">
    <name type="scientific">Puccinia coronata f. sp. avenae</name>
    <dbReference type="NCBI Taxonomy" id="200324"/>
    <lineage>
        <taxon>Eukaryota</taxon>
        <taxon>Fungi</taxon>
        <taxon>Dikarya</taxon>
        <taxon>Basidiomycota</taxon>
        <taxon>Pucciniomycotina</taxon>
        <taxon>Pucciniomycetes</taxon>
        <taxon>Pucciniales</taxon>
        <taxon>Pucciniaceae</taxon>
        <taxon>Puccinia</taxon>
    </lineage>
</organism>
<protein>
    <submittedName>
        <fullName evidence="1">Uncharacterized protein</fullName>
    </submittedName>
</protein>
<name>A0A2N5VC13_9BASI</name>
<dbReference type="Proteomes" id="UP000235388">
    <property type="component" value="Unassembled WGS sequence"/>
</dbReference>
<gene>
    <name evidence="1" type="ORF">PCANC_07839</name>
</gene>
<evidence type="ECO:0000313" key="1">
    <source>
        <dbReference type="EMBL" id="PLW47530.1"/>
    </source>
</evidence>
<comment type="caution">
    <text evidence="1">The sequence shown here is derived from an EMBL/GenBank/DDBJ whole genome shotgun (WGS) entry which is preliminary data.</text>
</comment>
<proteinExistence type="predicted"/>
<dbReference type="EMBL" id="PGCJ01000110">
    <property type="protein sequence ID" value="PLW47530.1"/>
    <property type="molecule type" value="Genomic_DNA"/>
</dbReference>
<sequence>MATLFISCGTVHSDILTGDTAALASAPRGQVFDECASSKYFASRPGRLDTKFESVSDSLGGARPSLNRMAASDKNLDAAIQARFSGSAG</sequence>